<feature type="transmembrane region" description="Helical" evidence="1">
    <location>
        <begin position="39"/>
        <end position="56"/>
    </location>
</feature>
<keyword evidence="3" id="KW-1185">Reference proteome</keyword>
<feature type="transmembrane region" description="Helical" evidence="1">
    <location>
        <begin position="122"/>
        <end position="142"/>
    </location>
</feature>
<keyword evidence="1" id="KW-0812">Transmembrane</keyword>
<proteinExistence type="predicted"/>
<feature type="transmembrane region" description="Helical" evidence="1">
    <location>
        <begin position="148"/>
        <end position="168"/>
    </location>
</feature>
<evidence type="ECO:0000256" key="1">
    <source>
        <dbReference type="SAM" id="Phobius"/>
    </source>
</evidence>
<accession>A0A7C9RYA9</accession>
<evidence type="ECO:0008006" key="4">
    <source>
        <dbReference type="Google" id="ProtNLM"/>
    </source>
</evidence>
<feature type="transmembrane region" description="Helical" evidence="1">
    <location>
        <begin position="351"/>
        <end position="369"/>
    </location>
</feature>
<name>A0A7C9RYA9_9PSEU</name>
<feature type="transmembrane region" description="Helical" evidence="1">
    <location>
        <begin position="324"/>
        <end position="345"/>
    </location>
</feature>
<dbReference type="Proteomes" id="UP000481360">
    <property type="component" value="Unassembled WGS sequence"/>
</dbReference>
<feature type="transmembrane region" description="Helical" evidence="1">
    <location>
        <begin position="257"/>
        <end position="275"/>
    </location>
</feature>
<feature type="transmembrane region" description="Helical" evidence="1">
    <location>
        <begin position="180"/>
        <end position="198"/>
    </location>
</feature>
<feature type="transmembrane region" description="Helical" evidence="1">
    <location>
        <begin position="295"/>
        <end position="317"/>
    </location>
</feature>
<keyword evidence="1" id="KW-0472">Membrane</keyword>
<evidence type="ECO:0000313" key="2">
    <source>
        <dbReference type="EMBL" id="NGY65924.1"/>
    </source>
</evidence>
<protein>
    <recommendedName>
        <fullName evidence="4">Membrane protein involved in the export of O-antigen and teichoic acid</fullName>
    </recommendedName>
</protein>
<keyword evidence="1" id="KW-1133">Transmembrane helix</keyword>
<organism evidence="2 3">
    <name type="scientific">Lentzea alba</name>
    <dbReference type="NCBI Taxonomy" id="2714351"/>
    <lineage>
        <taxon>Bacteria</taxon>
        <taxon>Bacillati</taxon>
        <taxon>Actinomycetota</taxon>
        <taxon>Actinomycetes</taxon>
        <taxon>Pseudonocardiales</taxon>
        <taxon>Pseudonocardiaceae</taxon>
        <taxon>Lentzea</taxon>
    </lineage>
</organism>
<evidence type="ECO:0000313" key="3">
    <source>
        <dbReference type="Proteomes" id="UP000481360"/>
    </source>
</evidence>
<dbReference type="EMBL" id="JAAMPJ010000018">
    <property type="protein sequence ID" value="NGY65924.1"/>
    <property type="molecule type" value="Genomic_DNA"/>
</dbReference>
<comment type="caution">
    <text evidence="2">The sequence shown here is derived from an EMBL/GenBank/DDBJ whole genome shotgun (WGS) entry which is preliminary data.</text>
</comment>
<sequence length="386" mass="39868">MVRALGFVGVCVVLSGLLVNTYLAVVARNVSPAEYSDFGAFWSIALLVGFGAFLPVEQELARLGPHALRPAAVVALAMAVAVGALAVFVSPAVVVLCFLSAGQFLVRGWLIGSGKLAWHGGLLVIDTALRVAFALLAGWLGATTSAQFEWTLVAAVAVAHLPVLAGIWWQGDSEVPVRDIARAVSPLLVGSICAQLLLNGVPVLVTAIAAPDERAQAGAFLAAFLLARIPLFVAVPLQTALLPVIGGKPARTVLTRLASVLALTAAAGVAVAFTFGPWLVRLVFGHLYRVSSVDLALIALGVVAHLGLIVTTQALVAGALHSRVAWSWLAGVATAAVTFAVIPDLLLRAEIAFLAGSLAGWLAGVRLLLITPRQESELCSTTSSSP</sequence>
<reference evidence="2 3" key="1">
    <citation type="submission" date="2020-03" db="EMBL/GenBank/DDBJ databases">
        <title>Isolation and identification of active actinomycetes.</title>
        <authorList>
            <person name="Sun X."/>
        </authorList>
    </citation>
    <scope>NUCLEOTIDE SEQUENCE [LARGE SCALE GENOMIC DNA]</scope>
    <source>
        <strain evidence="2 3">NEAU-D13</strain>
    </source>
</reference>
<gene>
    <name evidence="2" type="ORF">G7043_44265</name>
</gene>
<dbReference type="AlphaFoldDB" id="A0A7C9RYA9"/>
<feature type="transmembrane region" description="Helical" evidence="1">
    <location>
        <begin position="218"/>
        <end position="245"/>
    </location>
</feature>
<dbReference type="RefSeq" id="WP_166055131.1">
    <property type="nucleotide sequence ID" value="NZ_JAAMPJ010000018.1"/>
</dbReference>